<protein>
    <submittedName>
        <fullName evidence="6">LysR family transcriptional regulator</fullName>
    </submittedName>
</protein>
<keyword evidence="2" id="KW-0805">Transcription regulation</keyword>
<organism evidence="6 7">
    <name type="scientific">Echinimonas agarilytica</name>
    <dbReference type="NCBI Taxonomy" id="1215918"/>
    <lineage>
        <taxon>Bacteria</taxon>
        <taxon>Pseudomonadati</taxon>
        <taxon>Pseudomonadota</taxon>
        <taxon>Gammaproteobacteria</taxon>
        <taxon>Alteromonadales</taxon>
        <taxon>Echinimonadaceae</taxon>
        <taxon>Echinimonas</taxon>
    </lineage>
</organism>
<reference evidence="6 7" key="1">
    <citation type="journal article" date="2013" name="Antonie Van Leeuwenhoek">
        <title>Echinimonas agarilytica gen. nov., sp. nov., a new gammaproteobacterium isolated from the sea urchin Strongylocentrotus intermedius.</title>
        <authorList>
            <person name="Nedashkovskaya O.I."/>
            <person name="Stenkova A.M."/>
            <person name="Zhukova N.V."/>
            <person name="Van Trappen S."/>
            <person name="Lee J.S."/>
            <person name="Kim S.B."/>
        </authorList>
    </citation>
    <scope>NUCLEOTIDE SEQUENCE [LARGE SCALE GENOMIC DNA]</scope>
    <source>
        <strain evidence="6 7">KMM 6351</strain>
    </source>
</reference>
<dbReference type="SUPFAM" id="SSF46785">
    <property type="entry name" value="Winged helix' DNA-binding domain"/>
    <property type="match status" value="1"/>
</dbReference>
<dbReference type="PANTHER" id="PTHR30537">
    <property type="entry name" value="HTH-TYPE TRANSCRIPTIONAL REGULATOR"/>
    <property type="match status" value="1"/>
</dbReference>
<evidence type="ECO:0000313" key="6">
    <source>
        <dbReference type="EMBL" id="MCM2680300.1"/>
    </source>
</evidence>
<dbReference type="FunFam" id="3.40.190.290:FF:000001">
    <property type="entry name" value="Transcriptional regulator, LysR family"/>
    <property type="match status" value="1"/>
</dbReference>
<gene>
    <name evidence="6" type="ORF">NAF29_11545</name>
</gene>
<sequence>MNIEHLRLFVRLASTHNISQAGQELGLSAPVSSIHISKLEESLGTRLVHRTTRKVSLTEEGLEFLPHAKQILASVDAGIASVGTGNKLPKGVLRITASASFGRMHVIPALKGFLDQYPDLSIDISLTDSMVDLVDGGFDIAIRNANLQDSSLIARKLAEDKRIICAAPAYLEKHGIPKTPEDLKKHQCIHHAGLSQWTFETAKGRVSFKGKGNIRTDHGEAVRDACVDGLGIAMCATWIAYKHLQSGALVQVLEDYPLIDDASIWAVYPTSKLLAPRVRVFIEYFSQYYGSPPYWQ</sequence>
<dbReference type="PANTHER" id="PTHR30537:SF5">
    <property type="entry name" value="HTH-TYPE TRANSCRIPTIONAL ACTIVATOR TTDR-RELATED"/>
    <property type="match status" value="1"/>
</dbReference>
<dbReference type="AlphaFoldDB" id="A0AA41W7E9"/>
<evidence type="ECO:0000256" key="4">
    <source>
        <dbReference type="ARBA" id="ARBA00023163"/>
    </source>
</evidence>
<evidence type="ECO:0000259" key="5">
    <source>
        <dbReference type="PROSITE" id="PS50931"/>
    </source>
</evidence>
<dbReference type="GO" id="GO:0003700">
    <property type="term" value="F:DNA-binding transcription factor activity"/>
    <property type="evidence" value="ECO:0007669"/>
    <property type="project" value="InterPro"/>
</dbReference>
<evidence type="ECO:0000256" key="1">
    <source>
        <dbReference type="ARBA" id="ARBA00009437"/>
    </source>
</evidence>
<dbReference type="Pfam" id="PF00126">
    <property type="entry name" value="HTH_1"/>
    <property type="match status" value="1"/>
</dbReference>
<keyword evidence="7" id="KW-1185">Reference proteome</keyword>
<dbReference type="CDD" id="cd08422">
    <property type="entry name" value="PBP2_CrgA_like"/>
    <property type="match status" value="1"/>
</dbReference>
<dbReference type="Pfam" id="PF03466">
    <property type="entry name" value="LysR_substrate"/>
    <property type="match status" value="1"/>
</dbReference>
<name>A0AA41W7E9_9GAMM</name>
<dbReference type="SUPFAM" id="SSF53850">
    <property type="entry name" value="Periplasmic binding protein-like II"/>
    <property type="match status" value="1"/>
</dbReference>
<dbReference type="Proteomes" id="UP001165393">
    <property type="component" value="Unassembled WGS sequence"/>
</dbReference>
<proteinExistence type="inferred from homology"/>
<dbReference type="GO" id="GO:0003677">
    <property type="term" value="F:DNA binding"/>
    <property type="evidence" value="ECO:0007669"/>
    <property type="project" value="UniProtKB-KW"/>
</dbReference>
<dbReference type="InterPro" id="IPR036388">
    <property type="entry name" value="WH-like_DNA-bd_sf"/>
</dbReference>
<dbReference type="RefSeq" id="WP_251261718.1">
    <property type="nucleotide sequence ID" value="NZ_JAMQGP010000004.1"/>
</dbReference>
<comment type="caution">
    <text evidence="6">The sequence shown here is derived from an EMBL/GenBank/DDBJ whole genome shotgun (WGS) entry which is preliminary data.</text>
</comment>
<dbReference type="Gene3D" id="3.40.190.290">
    <property type="match status" value="1"/>
</dbReference>
<accession>A0AA41W7E9</accession>
<dbReference type="Gene3D" id="1.10.10.10">
    <property type="entry name" value="Winged helix-like DNA-binding domain superfamily/Winged helix DNA-binding domain"/>
    <property type="match status" value="1"/>
</dbReference>
<dbReference type="InterPro" id="IPR058163">
    <property type="entry name" value="LysR-type_TF_proteobact-type"/>
</dbReference>
<comment type="similarity">
    <text evidence="1">Belongs to the LysR transcriptional regulatory family.</text>
</comment>
<dbReference type="PROSITE" id="PS50931">
    <property type="entry name" value="HTH_LYSR"/>
    <property type="match status" value="1"/>
</dbReference>
<evidence type="ECO:0000313" key="7">
    <source>
        <dbReference type="Proteomes" id="UP001165393"/>
    </source>
</evidence>
<dbReference type="FunFam" id="1.10.10.10:FF:000001">
    <property type="entry name" value="LysR family transcriptional regulator"/>
    <property type="match status" value="1"/>
</dbReference>
<feature type="domain" description="HTH lysR-type" evidence="5">
    <location>
        <begin position="1"/>
        <end position="58"/>
    </location>
</feature>
<dbReference type="InterPro" id="IPR036390">
    <property type="entry name" value="WH_DNA-bd_sf"/>
</dbReference>
<dbReference type="InterPro" id="IPR005119">
    <property type="entry name" value="LysR_subst-bd"/>
</dbReference>
<evidence type="ECO:0000256" key="3">
    <source>
        <dbReference type="ARBA" id="ARBA00023125"/>
    </source>
</evidence>
<dbReference type="InterPro" id="IPR000847">
    <property type="entry name" value="LysR_HTH_N"/>
</dbReference>
<keyword evidence="3" id="KW-0238">DNA-binding</keyword>
<evidence type="ECO:0000256" key="2">
    <source>
        <dbReference type="ARBA" id="ARBA00023015"/>
    </source>
</evidence>
<keyword evidence="4" id="KW-0804">Transcription</keyword>
<dbReference type="EMBL" id="JAMQGP010000004">
    <property type="protein sequence ID" value="MCM2680300.1"/>
    <property type="molecule type" value="Genomic_DNA"/>
</dbReference>